<dbReference type="PIRSF" id="PIRSF029720">
    <property type="entry name" value="UCP029720"/>
    <property type="match status" value="1"/>
</dbReference>
<dbReference type="InterPro" id="IPR005297">
    <property type="entry name" value="Lipoprotein_repeat"/>
</dbReference>
<dbReference type="HOGENOM" id="CLU_053665_2_0_6"/>
<dbReference type="eggNOG" id="COG4315">
    <property type="taxonomic scope" value="Bacteria"/>
</dbReference>
<reference evidence="3 4" key="1">
    <citation type="journal article" date="2015" name="J. Biotechnol.">
        <title>Complete genome sequence of Pseudomonas rhizosphaerae IH5T (=DSM 16299T), a phosphate-solubilizing rhizobacterium for bacterial biofertilizer.</title>
        <authorList>
            <person name="Kwak Y."/>
            <person name="Jung B.K."/>
            <person name="Shin J.H."/>
        </authorList>
    </citation>
    <scope>NUCLEOTIDE SEQUENCE [LARGE SCALE GENOMIC DNA]</scope>
    <source>
        <strain evidence="3">DSM 16299</strain>
    </source>
</reference>
<sequence>MKTRTTSAWTALCGALALTLSGMAMAADHPLLEPGKAFVDSRGMTLYTYAEDEDGKSTCNADCAKNWPPLMANKGASDDGDWTVVSRDDGSLQWAYMGSPLYTYKADKKPGDTSGDGKKDNAWQVARPVED</sequence>
<name>A0A089YR88_9PSED</name>
<evidence type="ECO:0000256" key="1">
    <source>
        <dbReference type="SAM" id="MobiDB-lite"/>
    </source>
</evidence>
<feature type="chain" id="PRO_5001852182" description="Lipoprotein" evidence="2">
    <location>
        <begin position="27"/>
        <end position="131"/>
    </location>
</feature>
<dbReference type="Proteomes" id="UP000029499">
    <property type="component" value="Chromosome"/>
</dbReference>
<dbReference type="PANTHER" id="PTHR39335">
    <property type="entry name" value="BLL4220 PROTEIN"/>
    <property type="match status" value="1"/>
</dbReference>
<gene>
    <name evidence="3" type="ORF">LT40_16675</name>
</gene>
<feature type="region of interest" description="Disordered" evidence="1">
    <location>
        <begin position="107"/>
        <end position="131"/>
    </location>
</feature>
<proteinExistence type="predicted"/>
<keyword evidence="4" id="KW-1185">Reference proteome</keyword>
<dbReference type="PANTHER" id="PTHR39335:SF1">
    <property type="entry name" value="BLL4220 PROTEIN"/>
    <property type="match status" value="1"/>
</dbReference>
<dbReference type="RefSeq" id="WP_043192156.1">
    <property type="nucleotide sequence ID" value="NZ_CP009533.1"/>
</dbReference>
<dbReference type="OrthoDB" id="9800666at2"/>
<evidence type="ECO:0000313" key="3">
    <source>
        <dbReference type="EMBL" id="AIS18933.1"/>
    </source>
</evidence>
<evidence type="ECO:0000256" key="2">
    <source>
        <dbReference type="SAM" id="SignalP"/>
    </source>
</evidence>
<accession>A0A089YR88</accession>
<dbReference type="EMBL" id="CP009533">
    <property type="protein sequence ID" value="AIS18933.1"/>
    <property type="molecule type" value="Genomic_DNA"/>
</dbReference>
<evidence type="ECO:0008006" key="5">
    <source>
        <dbReference type="Google" id="ProtNLM"/>
    </source>
</evidence>
<organism evidence="3 4">
    <name type="scientific">Pseudomonas rhizosphaerae</name>
    <dbReference type="NCBI Taxonomy" id="216142"/>
    <lineage>
        <taxon>Bacteria</taxon>
        <taxon>Pseudomonadati</taxon>
        <taxon>Pseudomonadota</taxon>
        <taxon>Gammaproteobacteria</taxon>
        <taxon>Pseudomonadales</taxon>
        <taxon>Pseudomonadaceae</taxon>
        <taxon>Pseudomonas</taxon>
    </lineage>
</organism>
<evidence type="ECO:0000313" key="4">
    <source>
        <dbReference type="Proteomes" id="UP000029499"/>
    </source>
</evidence>
<dbReference type="Pfam" id="PF03640">
    <property type="entry name" value="Lipoprotein_15"/>
    <property type="match status" value="2"/>
</dbReference>
<feature type="compositionally biased region" description="Basic and acidic residues" evidence="1">
    <location>
        <begin position="107"/>
        <end position="121"/>
    </location>
</feature>
<feature type="signal peptide" evidence="2">
    <location>
        <begin position="1"/>
        <end position="26"/>
    </location>
</feature>
<dbReference type="InterPro" id="IPR014558">
    <property type="entry name" value="UCP029720"/>
</dbReference>
<protein>
    <recommendedName>
        <fullName evidence="5">Lipoprotein</fullName>
    </recommendedName>
</protein>
<dbReference type="AlphaFoldDB" id="A0A089YR88"/>
<dbReference type="STRING" id="216142.LT40_16675"/>
<dbReference type="KEGG" id="prh:LT40_16675"/>
<dbReference type="GO" id="GO:0043448">
    <property type="term" value="P:alkane catabolic process"/>
    <property type="evidence" value="ECO:0007669"/>
    <property type="project" value="TreeGrafter"/>
</dbReference>
<keyword evidence="2" id="KW-0732">Signal</keyword>